<dbReference type="GO" id="GO:0003677">
    <property type="term" value="F:DNA binding"/>
    <property type="evidence" value="ECO:0007669"/>
    <property type="project" value="InterPro"/>
</dbReference>
<dbReference type="InterPro" id="IPR007627">
    <property type="entry name" value="RNA_pol_sigma70_r2"/>
</dbReference>
<dbReference type="GO" id="GO:0016987">
    <property type="term" value="F:sigma factor activity"/>
    <property type="evidence" value="ECO:0007669"/>
    <property type="project" value="UniProtKB-KW"/>
</dbReference>
<dbReference type="SUPFAM" id="SSF88946">
    <property type="entry name" value="Sigma2 domain of RNA polymerase sigma factors"/>
    <property type="match status" value="1"/>
</dbReference>
<dbReference type="Pfam" id="PF04542">
    <property type="entry name" value="Sigma70_r2"/>
    <property type="match status" value="1"/>
</dbReference>
<dbReference type="AlphaFoldDB" id="Q026G5"/>
<evidence type="ECO:0000256" key="1">
    <source>
        <dbReference type="ARBA" id="ARBA00010641"/>
    </source>
</evidence>
<reference evidence="7" key="1">
    <citation type="submission" date="2006-10" db="EMBL/GenBank/DDBJ databases">
        <title>Complete sequence of Solibacter usitatus Ellin6076.</title>
        <authorList>
            <consortium name="US DOE Joint Genome Institute"/>
            <person name="Copeland A."/>
            <person name="Lucas S."/>
            <person name="Lapidus A."/>
            <person name="Barry K."/>
            <person name="Detter J.C."/>
            <person name="Glavina del Rio T."/>
            <person name="Hammon N."/>
            <person name="Israni S."/>
            <person name="Dalin E."/>
            <person name="Tice H."/>
            <person name="Pitluck S."/>
            <person name="Thompson L.S."/>
            <person name="Brettin T."/>
            <person name="Bruce D."/>
            <person name="Han C."/>
            <person name="Tapia R."/>
            <person name="Gilna P."/>
            <person name="Schmutz J."/>
            <person name="Larimer F."/>
            <person name="Land M."/>
            <person name="Hauser L."/>
            <person name="Kyrpides N."/>
            <person name="Mikhailova N."/>
            <person name="Janssen P.H."/>
            <person name="Kuske C.R."/>
            <person name="Richardson P."/>
        </authorList>
    </citation>
    <scope>NUCLEOTIDE SEQUENCE</scope>
    <source>
        <strain evidence="7">Ellin6076</strain>
    </source>
</reference>
<keyword evidence="2" id="KW-0805">Transcription regulation</keyword>
<evidence type="ECO:0000259" key="6">
    <source>
        <dbReference type="Pfam" id="PF08281"/>
    </source>
</evidence>
<dbReference type="EMBL" id="CP000473">
    <property type="protein sequence ID" value="ABJ83104.1"/>
    <property type="molecule type" value="Genomic_DNA"/>
</dbReference>
<organism evidence="7">
    <name type="scientific">Solibacter usitatus (strain Ellin6076)</name>
    <dbReference type="NCBI Taxonomy" id="234267"/>
    <lineage>
        <taxon>Bacteria</taxon>
        <taxon>Pseudomonadati</taxon>
        <taxon>Acidobacteriota</taxon>
        <taxon>Terriglobia</taxon>
        <taxon>Bryobacterales</taxon>
        <taxon>Solibacteraceae</taxon>
        <taxon>Candidatus Solibacter</taxon>
    </lineage>
</organism>
<dbReference type="InParanoid" id="Q026G5"/>
<evidence type="ECO:0000256" key="2">
    <source>
        <dbReference type="ARBA" id="ARBA00023015"/>
    </source>
</evidence>
<dbReference type="Gene3D" id="1.10.1740.10">
    <property type="match status" value="1"/>
</dbReference>
<evidence type="ECO:0000259" key="5">
    <source>
        <dbReference type="Pfam" id="PF04542"/>
    </source>
</evidence>
<dbReference type="NCBIfam" id="TIGR02937">
    <property type="entry name" value="sigma70-ECF"/>
    <property type="match status" value="1"/>
</dbReference>
<evidence type="ECO:0000256" key="4">
    <source>
        <dbReference type="ARBA" id="ARBA00023163"/>
    </source>
</evidence>
<dbReference type="InterPro" id="IPR013324">
    <property type="entry name" value="RNA_pol_sigma_r3/r4-like"/>
</dbReference>
<keyword evidence="3" id="KW-0731">Sigma factor</keyword>
<proteinExistence type="inferred from homology"/>
<dbReference type="OrthoDB" id="9794508at2"/>
<dbReference type="InterPro" id="IPR013249">
    <property type="entry name" value="RNA_pol_sigma70_r4_t2"/>
</dbReference>
<feature type="domain" description="RNA polymerase sigma factor 70 region 4 type 2" evidence="6">
    <location>
        <begin position="135"/>
        <end position="178"/>
    </location>
</feature>
<dbReference type="eggNOG" id="COG1595">
    <property type="taxonomic scope" value="Bacteria"/>
</dbReference>
<comment type="similarity">
    <text evidence="1">Belongs to the sigma-70 factor family. ECF subfamily.</text>
</comment>
<dbReference type="KEGG" id="sus:Acid_2114"/>
<sequence length="199" mass="22809">MQNLTDGELVRLAQQGSERAFGELMKRHARGMHQIAYSILRDQEEAADELQNAWWKVWQNLDRFAGESRFSTWMTRIVINQCLMRLRQSRRRRFLYMDAPAPGEASVCFELRDQSSSPEEDVARREATEVVCREIGRIPPLLRQALVLREVMELPMPQVAEELGISLAAAKSRLLRAKHELRVRLEKYCGGMGPAGVTA</sequence>
<dbReference type="InterPro" id="IPR014284">
    <property type="entry name" value="RNA_pol_sigma-70_dom"/>
</dbReference>
<name>Q026G5_SOLUE</name>
<dbReference type="Gene3D" id="1.10.10.10">
    <property type="entry name" value="Winged helix-like DNA-binding domain superfamily/Winged helix DNA-binding domain"/>
    <property type="match status" value="1"/>
</dbReference>
<dbReference type="SUPFAM" id="SSF88659">
    <property type="entry name" value="Sigma3 and sigma4 domains of RNA polymerase sigma factors"/>
    <property type="match status" value="1"/>
</dbReference>
<dbReference type="HOGENOM" id="CLU_047691_3_0_0"/>
<dbReference type="InterPro" id="IPR036388">
    <property type="entry name" value="WH-like_DNA-bd_sf"/>
</dbReference>
<feature type="domain" description="RNA polymerase sigma-70 region 2" evidence="5">
    <location>
        <begin position="24"/>
        <end position="92"/>
    </location>
</feature>
<evidence type="ECO:0000256" key="3">
    <source>
        <dbReference type="ARBA" id="ARBA00023082"/>
    </source>
</evidence>
<protein>
    <submittedName>
        <fullName evidence="7">RNA polymerase, sigma-24 subunit, ECF subfamily</fullName>
    </submittedName>
</protein>
<dbReference type="GO" id="GO:0006352">
    <property type="term" value="P:DNA-templated transcription initiation"/>
    <property type="evidence" value="ECO:0007669"/>
    <property type="project" value="InterPro"/>
</dbReference>
<evidence type="ECO:0000313" key="7">
    <source>
        <dbReference type="EMBL" id="ABJ83104.1"/>
    </source>
</evidence>
<dbReference type="InterPro" id="IPR013325">
    <property type="entry name" value="RNA_pol_sigma_r2"/>
</dbReference>
<dbReference type="InterPro" id="IPR039425">
    <property type="entry name" value="RNA_pol_sigma-70-like"/>
</dbReference>
<keyword evidence="4" id="KW-0804">Transcription</keyword>
<dbReference type="Pfam" id="PF08281">
    <property type="entry name" value="Sigma70_r4_2"/>
    <property type="match status" value="1"/>
</dbReference>
<dbReference type="PANTHER" id="PTHR43133:SF51">
    <property type="entry name" value="RNA POLYMERASE SIGMA FACTOR"/>
    <property type="match status" value="1"/>
</dbReference>
<dbReference type="PANTHER" id="PTHR43133">
    <property type="entry name" value="RNA POLYMERASE ECF-TYPE SIGMA FACTO"/>
    <property type="match status" value="1"/>
</dbReference>
<accession>Q026G5</accession>
<dbReference type="STRING" id="234267.Acid_2114"/>
<gene>
    <name evidence="7" type="ordered locus">Acid_2114</name>
</gene>